<evidence type="ECO:0000313" key="2">
    <source>
        <dbReference type="Proteomes" id="UP000624244"/>
    </source>
</evidence>
<sequence length="81" mass="8606">MTYVMAGAGSSFVARHEQLPVLTKISRGSSKPRFVRPVGGLPFVIPGSGACAYHALEGLLVAIKILWVARILGKAIIPYLS</sequence>
<dbReference type="EMBL" id="WNKQ01000012">
    <property type="protein sequence ID" value="KAF5847706.1"/>
    <property type="molecule type" value="Genomic_DNA"/>
</dbReference>
<dbReference type="AlphaFoldDB" id="A0A8H5ZCG4"/>
<proteinExistence type="predicted"/>
<accession>A0A8H5ZCG4</accession>
<organism evidence="1 2">
    <name type="scientific">Cochliobolus sativus</name>
    <name type="common">Common root rot and spot blotch fungus</name>
    <name type="synonym">Bipolaris sorokiniana</name>
    <dbReference type="NCBI Taxonomy" id="45130"/>
    <lineage>
        <taxon>Eukaryota</taxon>
        <taxon>Fungi</taxon>
        <taxon>Dikarya</taxon>
        <taxon>Ascomycota</taxon>
        <taxon>Pezizomycotina</taxon>
        <taxon>Dothideomycetes</taxon>
        <taxon>Pleosporomycetidae</taxon>
        <taxon>Pleosporales</taxon>
        <taxon>Pleosporineae</taxon>
        <taxon>Pleosporaceae</taxon>
        <taxon>Bipolaris</taxon>
    </lineage>
</organism>
<evidence type="ECO:0000313" key="1">
    <source>
        <dbReference type="EMBL" id="KAF5847706.1"/>
    </source>
</evidence>
<protein>
    <submittedName>
        <fullName evidence="1">Uncharacterized protein</fullName>
    </submittedName>
</protein>
<gene>
    <name evidence="1" type="ORF">GGP41_008927</name>
</gene>
<reference evidence="1" key="1">
    <citation type="submission" date="2019-11" db="EMBL/GenBank/DDBJ databases">
        <title>Bipolaris sorokiniana Genome sequencing.</title>
        <authorList>
            <person name="Wang H."/>
        </authorList>
    </citation>
    <scope>NUCLEOTIDE SEQUENCE</scope>
</reference>
<dbReference type="Proteomes" id="UP000624244">
    <property type="component" value="Unassembled WGS sequence"/>
</dbReference>
<comment type="caution">
    <text evidence="1">The sequence shown here is derived from an EMBL/GenBank/DDBJ whole genome shotgun (WGS) entry which is preliminary data.</text>
</comment>
<name>A0A8H5ZCG4_COCSA</name>